<dbReference type="InterPro" id="IPR000276">
    <property type="entry name" value="GPCR_Rhodpsn"/>
</dbReference>
<keyword evidence="4 5" id="KW-0472">Membrane</keyword>
<comment type="subcellular location">
    <subcellularLocation>
        <location evidence="1">Membrane</location>
    </subcellularLocation>
</comment>
<evidence type="ECO:0000256" key="1">
    <source>
        <dbReference type="ARBA" id="ARBA00004370"/>
    </source>
</evidence>
<dbReference type="PANTHER" id="PTHR45698:SF1">
    <property type="entry name" value="TRACE AMINE-ASSOCIATED RECEPTOR 13C-LIKE"/>
    <property type="match status" value="1"/>
</dbReference>
<proteinExistence type="predicted"/>
<evidence type="ECO:0000259" key="6">
    <source>
        <dbReference type="PROSITE" id="PS50262"/>
    </source>
</evidence>
<dbReference type="CDD" id="cd00637">
    <property type="entry name" value="7tm_classA_rhodopsin-like"/>
    <property type="match status" value="1"/>
</dbReference>
<evidence type="ECO:0000256" key="3">
    <source>
        <dbReference type="ARBA" id="ARBA00022989"/>
    </source>
</evidence>
<dbReference type="OrthoDB" id="6269383at2759"/>
<dbReference type="SUPFAM" id="SSF81321">
    <property type="entry name" value="Family A G protein-coupled receptor-like"/>
    <property type="match status" value="1"/>
</dbReference>
<evidence type="ECO:0000256" key="4">
    <source>
        <dbReference type="ARBA" id="ARBA00023136"/>
    </source>
</evidence>
<dbReference type="InterPro" id="IPR017452">
    <property type="entry name" value="GPCR_Rhodpsn_7TM"/>
</dbReference>
<dbReference type="GO" id="GO:0016020">
    <property type="term" value="C:membrane"/>
    <property type="evidence" value="ECO:0007669"/>
    <property type="project" value="UniProtKB-SubCell"/>
</dbReference>
<organism evidence="7 8">
    <name type="scientific">Fasciolopsis buskii</name>
    <dbReference type="NCBI Taxonomy" id="27845"/>
    <lineage>
        <taxon>Eukaryota</taxon>
        <taxon>Metazoa</taxon>
        <taxon>Spiralia</taxon>
        <taxon>Lophotrochozoa</taxon>
        <taxon>Platyhelminthes</taxon>
        <taxon>Trematoda</taxon>
        <taxon>Digenea</taxon>
        <taxon>Plagiorchiida</taxon>
        <taxon>Echinostomata</taxon>
        <taxon>Echinostomatoidea</taxon>
        <taxon>Fasciolidae</taxon>
        <taxon>Fasciolopsis</taxon>
    </lineage>
</organism>
<keyword evidence="2 5" id="KW-0812">Transmembrane</keyword>
<dbReference type="PROSITE" id="PS50262">
    <property type="entry name" value="G_PROTEIN_RECEP_F1_2"/>
    <property type="match status" value="1"/>
</dbReference>
<feature type="transmembrane region" description="Helical" evidence="5">
    <location>
        <begin position="174"/>
        <end position="199"/>
    </location>
</feature>
<dbReference type="GO" id="GO:0004930">
    <property type="term" value="F:G protein-coupled receptor activity"/>
    <property type="evidence" value="ECO:0007669"/>
    <property type="project" value="InterPro"/>
</dbReference>
<protein>
    <recommendedName>
        <fullName evidence="6">G-protein coupled receptors family 1 profile domain-containing protein</fullName>
    </recommendedName>
</protein>
<feature type="transmembrane region" description="Helical" evidence="5">
    <location>
        <begin position="87"/>
        <end position="105"/>
    </location>
</feature>
<name>A0A8E0VDI2_9TREM</name>
<evidence type="ECO:0000256" key="5">
    <source>
        <dbReference type="SAM" id="Phobius"/>
    </source>
</evidence>
<keyword evidence="8" id="KW-1185">Reference proteome</keyword>
<feature type="transmembrane region" description="Helical" evidence="5">
    <location>
        <begin position="220"/>
        <end position="244"/>
    </location>
</feature>
<keyword evidence="3 5" id="KW-1133">Transmembrane helix</keyword>
<feature type="domain" description="G-protein coupled receptors family 1 profile" evidence="6">
    <location>
        <begin position="23"/>
        <end position="281"/>
    </location>
</feature>
<comment type="caution">
    <text evidence="7">The sequence shown here is derived from an EMBL/GenBank/DDBJ whole genome shotgun (WGS) entry which is preliminary data.</text>
</comment>
<feature type="transmembrane region" description="Helical" evidence="5">
    <location>
        <begin position="125"/>
        <end position="147"/>
    </location>
</feature>
<sequence length="317" mass="36242">MATYNITNMKITYTCVTSVGFLLNCAMILLLRHFKLSSRLTLILLRIQSVADAASCFFSILACTTQHGMTGNVVADWIYCRFWDSQLFYWIPVMVSTSNLVWMTVDRLWATVYAVTYKRNTRRYLILSTVIGVLYIAFLIIPVVTLVDSRNGTCQPMSTVTTSAAFYSNYVHPYIWMITYYFLPSILMACVHVRVLLFMRHVNRRNGAADAEEQDRENRLLRPFTICTAAFAIGLSLAHAYGTYYYVIQIENTLFYQPNTPSQLLSVFLTTLNCCVHPIILVSTLPQLRQEFTALAHQSLRLFIQKCIALKHATNPP</sequence>
<feature type="transmembrane region" description="Helical" evidence="5">
    <location>
        <begin position="264"/>
        <end position="285"/>
    </location>
</feature>
<dbReference type="Proteomes" id="UP000728185">
    <property type="component" value="Unassembled WGS sequence"/>
</dbReference>
<dbReference type="EMBL" id="LUCM01009795">
    <property type="protein sequence ID" value="KAA0186378.1"/>
    <property type="molecule type" value="Genomic_DNA"/>
</dbReference>
<reference evidence="7" key="1">
    <citation type="submission" date="2019-05" db="EMBL/GenBank/DDBJ databases">
        <title>Annotation for the trematode Fasciolopsis buski.</title>
        <authorList>
            <person name="Choi Y.-J."/>
        </authorList>
    </citation>
    <scope>NUCLEOTIDE SEQUENCE</scope>
    <source>
        <strain evidence="7">HT</strain>
        <tissue evidence="7">Whole worm</tissue>
    </source>
</reference>
<dbReference type="PANTHER" id="PTHR45698">
    <property type="entry name" value="TRACE AMINE-ASSOCIATED RECEPTOR 19N-RELATED"/>
    <property type="match status" value="1"/>
</dbReference>
<evidence type="ECO:0000313" key="7">
    <source>
        <dbReference type="EMBL" id="KAA0186378.1"/>
    </source>
</evidence>
<evidence type="ECO:0000313" key="8">
    <source>
        <dbReference type="Proteomes" id="UP000728185"/>
    </source>
</evidence>
<dbReference type="AlphaFoldDB" id="A0A8E0VDI2"/>
<feature type="transmembrane region" description="Helical" evidence="5">
    <location>
        <begin position="12"/>
        <end position="31"/>
    </location>
</feature>
<dbReference type="Gene3D" id="1.20.1070.10">
    <property type="entry name" value="Rhodopsin 7-helix transmembrane proteins"/>
    <property type="match status" value="1"/>
</dbReference>
<dbReference type="Pfam" id="PF00001">
    <property type="entry name" value="7tm_1"/>
    <property type="match status" value="1"/>
</dbReference>
<gene>
    <name evidence="7" type="ORF">FBUS_07799</name>
</gene>
<evidence type="ECO:0000256" key="2">
    <source>
        <dbReference type="ARBA" id="ARBA00022692"/>
    </source>
</evidence>
<accession>A0A8E0VDI2</accession>